<keyword evidence="2" id="KW-1185">Reference proteome</keyword>
<dbReference type="EMBL" id="FVZE01000001">
    <property type="protein sequence ID" value="SLJ88915.1"/>
    <property type="molecule type" value="Genomic_DNA"/>
</dbReference>
<sequence>MADVAFLGDPAVKAQALARLRSHIAAGTFVFFPAWADGKANIIGALVEADDKQAFAERYGYPIAFATALEMIVNAFKVLPDAEEFVGALLERTPVGVDLSRIVPQVLVSLLASPDVVALTGRYGEVERCRREVLALHQRVIGGEVPDRKEWKAIRMAAVAASDAIVDDALPHLASLIVEAAAWPATMRSVLHDTLGACGRLEIQQMMDTIGWTQAQESRVFKIREQAEADGRMAELEGLDRVLALLDHDDPELARGFRKRLEHFGKLGDHYRTVGWKIIELIEQAPKAVLPRENAD</sequence>
<dbReference type="STRING" id="428990.SAMN06295987_101904"/>
<protein>
    <submittedName>
        <fullName evidence="1">Uncharacterized protein</fullName>
    </submittedName>
</protein>
<evidence type="ECO:0000313" key="1">
    <source>
        <dbReference type="EMBL" id="SLJ88915.1"/>
    </source>
</evidence>
<accession>A0A1U6GZL1</accession>
<organism evidence="1 2">
    <name type="scientific">Novosphingobium mathurense</name>
    <dbReference type="NCBI Taxonomy" id="428990"/>
    <lineage>
        <taxon>Bacteria</taxon>
        <taxon>Pseudomonadati</taxon>
        <taxon>Pseudomonadota</taxon>
        <taxon>Alphaproteobacteria</taxon>
        <taxon>Sphingomonadales</taxon>
        <taxon>Sphingomonadaceae</taxon>
        <taxon>Novosphingobium</taxon>
    </lineage>
</organism>
<name>A0A1U6GZL1_9SPHN</name>
<proteinExistence type="predicted"/>
<dbReference type="AlphaFoldDB" id="A0A1U6GZL1"/>
<gene>
    <name evidence="1" type="ORF">SAMN06295987_101904</name>
</gene>
<dbReference type="RefSeq" id="WP_079729578.1">
    <property type="nucleotide sequence ID" value="NZ_FVZE01000001.1"/>
</dbReference>
<reference evidence="2" key="1">
    <citation type="submission" date="2017-02" db="EMBL/GenBank/DDBJ databases">
        <authorList>
            <person name="Varghese N."/>
            <person name="Submissions S."/>
        </authorList>
    </citation>
    <scope>NUCLEOTIDE SEQUENCE [LARGE SCALE GENOMIC DNA]</scope>
    <source>
        <strain evidence="2">SM117</strain>
    </source>
</reference>
<evidence type="ECO:0000313" key="2">
    <source>
        <dbReference type="Proteomes" id="UP000190989"/>
    </source>
</evidence>
<dbReference type="Proteomes" id="UP000190989">
    <property type="component" value="Unassembled WGS sequence"/>
</dbReference>